<dbReference type="Proteomes" id="UP000199155">
    <property type="component" value="Unassembled WGS sequence"/>
</dbReference>
<dbReference type="SMART" id="SM00822">
    <property type="entry name" value="PKS_KR"/>
    <property type="match status" value="1"/>
</dbReference>
<feature type="domain" description="Ketoreductase" evidence="3">
    <location>
        <begin position="6"/>
        <end position="181"/>
    </location>
</feature>
<dbReference type="PRINTS" id="PR00081">
    <property type="entry name" value="GDHRDH"/>
</dbReference>
<sequence length="263" mass="27344">MRIAGSTVLLTGVTGGLGLAIGRRLAAGGAQLTVSGRRADALEDAAKELGARAVVADLAVAEDVDRLAEECAGTDLLIANAALPSSGDLLDYTPEQIDRALAVNLRAPVLLARRLAPRMVEAERGHIVFVGSLSGKAASRSSSLYSATKFGLRGFALGLRQDLEGTGVGVSLVQPGFVRDVGMFAATGAPTPGGVRTVTPDRVVAAVIRAVERNRAEINVAPAELKVLTAIAGQFPALAERVQRRSGAHREVRKIVDAQQSKR</sequence>
<organism evidence="4 5">
    <name type="scientific">Streptomyces indicus</name>
    <dbReference type="NCBI Taxonomy" id="417292"/>
    <lineage>
        <taxon>Bacteria</taxon>
        <taxon>Bacillati</taxon>
        <taxon>Actinomycetota</taxon>
        <taxon>Actinomycetes</taxon>
        <taxon>Kitasatosporales</taxon>
        <taxon>Streptomycetaceae</taxon>
        <taxon>Streptomyces</taxon>
    </lineage>
</organism>
<dbReference type="PROSITE" id="PS00061">
    <property type="entry name" value="ADH_SHORT"/>
    <property type="match status" value="1"/>
</dbReference>
<dbReference type="Pfam" id="PF00106">
    <property type="entry name" value="adh_short"/>
    <property type="match status" value="1"/>
</dbReference>
<evidence type="ECO:0000313" key="5">
    <source>
        <dbReference type="Proteomes" id="UP000199155"/>
    </source>
</evidence>
<keyword evidence="5" id="KW-1185">Reference proteome</keyword>
<dbReference type="OrthoDB" id="5178125at2"/>
<dbReference type="PANTHER" id="PTHR44196:SF1">
    <property type="entry name" value="DEHYDROGENASE_REDUCTASE SDR FAMILY MEMBER 7B"/>
    <property type="match status" value="1"/>
</dbReference>
<dbReference type="InterPro" id="IPR057326">
    <property type="entry name" value="KR_dom"/>
</dbReference>
<dbReference type="SUPFAM" id="SSF51735">
    <property type="entry name" value="NAD(P)-binding Rossmann-fold domains"/>
    <property type="match status" value="1"/>
</dbReference>
<dbReference type="PANTHER" id="PTHR44196">
    <property type="entry name" value="DEHYDROGENASE/REDUCTASE SDR FAMILY MEMBER 7B"/>
    <property type="match status" value="1"/>
</dbReference>
<dbReference type="STRING" id="417292.SAMN05421806_10550"/>
<dbReference type="GO" id="GO:0016491">
    <property type="term" value="F:oxidoreductase activity"/>
    <property type="evidence" value="ECO:0007669"/>
    <property type="project" value="UniProtKB-KW"/>
</dbReference>
<evidence type="ECO:0000313" key="4">
    <source>
        <dbReference type="EMBL" id="SDK15621.1"/>
    </source>
</evidence>
<dbReference type="CDD" id="cd05233">
    <property type="entry name" value="SDR_c"/>
    <property type="match status" value="1"/>
</dbReference>
<dbReference type="AlphaFoldDB" id="A0A1G8ZKR3"/>
<evidence type="ECO:0000256" key="2">
    <source>
        <dbReference type="ARBA" id="ARBA00023002"/>
    </source>
</evidence>
<name>A0A1G8ZKR3_9ACTN</name>
<protein>
    <submittedName>
        <fullName evidence="4">Short-chain dehydrogenase</fullName>
    </submittedName>
</protein>
<evidence type="ECO:0000256" key="1">
    <source>
        <dbReference type="ARBA" id="ARBA00006484"/>
    </source>
</evidence>
<dbReference type="GO" id="GO:0016020">
    <property type="term" value="C:membrane"/>
    <property type="evidence" value="ECO:0007669"/>
    <property type="project" value="TreeGrafter"/>
</dbReference>
<dbReference type="Gene3D" id="3.40.50.720">
    <property type="entry name" value="NAD(P)-binding Rossmann-like Domain"/>
    <property type="match status" value="1"/>
</dbReference>
<comment type="similarity">
    <text evidence="1">Belongs to the short-chain dehydrogenases/reductases (SDR) family.</text>
</comment>
<gene>
    <name evidence="4" type="ORF">SAMN05421806_10550</name>
</gene>
<dbReference type="EMBL" id="FNFF01000005">
    <property type="protein sequence ID" value="SDK15621.1"/>
    <property type="molecule type" value="Genomic_DNA"/>
</dbReference>
<reference evidence="4 5" key="1">
    <citation type="submission" date="2016-10" db="EMBL/GenBank/DDBJ databases">
        <authorList>
            <person name="de Groot N.N."/>
        </authorList>
    </citation>
    <scope>NUCLEOTIDE SEQUENCE [LARGE SCALE GENOMIC DNA]</scope>
    <source>
        <strain evidence="4 5">CGMCC 4.5727</strain>
    </source>
</reference>
<dbReference type="InterPro" id="IPR036291">
    <property type="entry name" value="NAD(P)-bd_dom_sf"/>
</dbReference>
<evidence type="ECO:0000259" key="3">
    <source>
        <dbReference type="SMART" id="SM00822"/>
    </source>
</evidence>
<dbReference type="RefSeq" id="WP_093610114.1">
    <property type="nucleotide sequence ID" value="NZ_FNFF01000005.1"/>
</dbReference>
<dbReference type="InterPro" id="IPR020904">
    <property type="entry name" value="Sc_DH/Rdtase_CS"/>
</dbReference>
<proteinExistence type="inferred from homology"/>
<dbReference type="InterPro" id="IPR002347">
    <property type="entry name" value="SDR_fam"/>
</dbReference>
<keyword evidence="2" id="KW-0560">Oxidoreductase</keyword>
<accession>A0A1G8ZKR3</accession>